<feature type="region of interest" description="Disordered" evidence="1">
    <location>
        <begin position="1"/>
        <end position="40"/>
    </location>
</feature>
<evidence type="ECO:0000313" key="2">
    <source>
        <dbReference type="EMBL" id="GAA1424921.1"/>
    </source>
</evidence>
<proteinExistence type="predicted"/>
<gene>
    <name evidence="2" type="ORF">GCM10009640_22230</name>
</gene>
<evidence type="ECO:0008006" key="4">
    <source>
        <dbReference type="Google" id="ProtNLM"/>
    </source>
</evidence>
<name>A0ABP4JM60_9MICO</name>
<keyword evidence="3" id="KW-1185">Reference proteome</keyword>
<dbReference type="EMBL" id="BAAAKK010000005">
    <property type="protein sequence ID" value="GAA1424921.1"/>
    <property type="molecule type" value="Genomic_DNA"/>
</dbReference>
<evidence type="ECO:0000256" key="1">
    <source>
        <dbReference type="SAM" id="MobiDB-lite"/>
    </source>
</evidence>
<evidence type="ECO:0000313" key="3">
    <source>
        <dbReference type="Proteomes" id="UP001501266"/>
    </source>
</evidence>
<accession>A0ABP4JM60</accession>
<comment type="caution">
    <text evidence="2">The sequence shown here is derived from an EMBL/GenBank/DDBJ whole genome shotgun (WGS) entry which is preliminary data.</text>
</comment>
<sequence length="345" mass="35530">MPRFEMPSEVVAPPSTVADEPGVETSRDAQPSAPVHARPGTRSGFGWRQVVIACVLGAVLGAAVPATLDAVERAAAAARVDTLRAAALDYLTAIADGRAELASEAVPLGGRGAAAPDAVLQAAGRIEAYEVRLVHVDGAVGTAEVRYRVGGSDVYRTLQAEHDATGWRLQTSLAEVVDLAYYEPITRVQIAGVPLGGGAPVLLYPGTYTVDIVSGPIFLSGGDVFVVDGDPHTPTVPYVTAGVVPQISDYATELAMASVAACQTEPGCAVPADARVEPTGAVVRMGMGATMESIDLSVPVAAAVEGGPEWFEVRVRVVLDERGAPVEWLCGKPGELGTDLVPCAA</sequence>
<reference evidence="3" key="1">
    <citation type="journal article" date="2019" name="Int. J. Syst. Evol. Microbiol.">
        <title>The Global Catalogue of Microorganisms (GCM) 10K type strain sequencing project: providing services to taxonomists for standard genome sequencing and annotation.</title>
        <authorList>
            <consortium name="The Broad Institute Genomics Platform"/>
            <consortium name="The Broad Institute Genome Sequencing Center for Infectious Disease"/>
            <person name="Wu L."/>
            <person name="Ma J."/>
        </authorList>
    </citation>
    <scope>NUCLEOTIDE SEQUENCE [LARGE SCALE GENOMIC DNA]</scope>
    <source>
        <strain evidence="3">JCM 12398</strain>
    </source>
</reference>
<protein>
    <recommendedName>
        <fullName evidence="4">DUF4878 domain-containing protein</fullName>
    </recommendedName>
</protein>
<dbReference type="Proteomes" id="UP001501266">
    <property type="component" value="Unassembled WGS sequence"/>
</dbReference>
<organism evidence="2 3">
    <name type="scientific">Agrococcus citreus</name>
    <dbReference type="NCBI Taxonomy" id="84643"/>
    <lineage>
        <taxon>Bacteria</taxon>
        <taxon>Bacillati</taxon>
        <taxon>Actinomycetota</taxon>
        <taxon>Actinomycetes</taxon>
        <taxon>Micrococcales</taxon>
        <taxon>Microbacteriaceae</taxon>
        <taxon>Agrococcus</taxon>
    </lineage>
</organism>